<proteinExistence type="predicted"/>
<protein>
    <submittedName>
        <fullName evidence="2">Uncharacterized protein</fullName>
    </submittedName>
</protein>
<dbReference type="Proteomes" id="UP001054945">
    <property type="component" value="Unassembled WGS sequence"/>
</dbReference>
<name>A0AAV4VY55_CAEEX</name>
<dbReference type="AlphaFoldDB" id="A0AAV4VY55"/>
<evidence type="ECO:0000313" key="3">
    <source>
        <dbReference type="Proteomes" id="UP001054945"/>
    </source>
</evidence>
<keyword evidence="3" id="KW-1185">Reference proteome</keyword>
<gene>
    <name evidence="2" type="ORF">CEXT_485611</name>
</gene>
<accession>A0AAV4VY55</accession>
<evidence type="ECO:0000256" key="1">
    <source>
        <dbReference type="SAM" id="MobiDB-lite"/>
    </source>
</evidence>
<dbReference type="EMBL" id="BPLR01015323">
    <property type="protein sequence ID" value="GIY75302.1"/>
    <property type="molecule type" value="Genomic_DNA"/>
</dbReference>
<reference evidence="2 3" key="1">
    <citation type="submission" date="2021-06" db="EMBL/GenBank/DDBJ databases">
        <title>Caerostris extrusa draft genome.</title>
        <authorList>
            <person name="Kono N."/>
            <person name="Arakawa K."/>
        </authorList>
    </citation>
    <scope>NUCLEOTIDE SEQUENCE [LARGE SCALE GENOMIC DNA]</scope>
</reference>
<evidence type="ECO:0000313" key="2">
    <source>
        <dbReference type="EMBL" id="GIY75302.1"/>
    </source>
</evidence>
<comment type="caution">
    <text evidence="2">The sequence shown here is derived from an EMBL/GenBank/DDBJ whole genome shotgun (WGS) entry which is preliminary data.</text>
</comment>
<feature type="region of interest" description="Disordered" evidence="1">
    <location>
        <begin position="116"/>
        <end position="137"/>
    </location>
</feature>
<organism evidence="2 3">
    <name type="scientific">Caerostris extrusa</name>
    <name type="common">Bark spider</name>
    <name type="synonym">Caerostris bankana</name>
    <dbReference type="NCBI Taxonomy" id="172846"/>
    <lineage>
        <taxon>Eukaryota</taxon>
        <taxon>Metazoa</taxon>
        <taxon>Ecdysozoa</taxon>
        <taxon>Arthropoda</taxon>
        <taxon>Chelicerata</taxon>
        <taxon>Arachnida</taxon>
        <taxon>Araneae</taxon>
        <taxon>Araneomorphae</taxon>
        <taxon>Entelegynae</taxon>
        <taxon>Araneoidea</taxon>
        <taxon>Araneidae</taxon>
        <taxon>Caerostris</taxon>
    </lineage>
</organism>
<sequence length="137" mass="14811">MSKLASLMIDSGGGISNSAFDRLHNSIKTGFMGKTASPVAYIPRVWVTSHLTTADIPALTPPTYNRIFAQFPGSGEKERRWGEKGKTGESLFITRHPNFVSSCHTLTAANHKYKVKPSFSGGDNQSPWEPGGSRAGD</sequence>